<comment type="similarity">
    <text evidence="1">Belongs to the MlaA family.</text>
</comment>
<reference evidence="4" key="1">
    <citation type="journal article" date="2014" name="Int. J. Syst. Evol. Microbiol.">
        <title>Complete genome sequence of Corynebacterium casei LMG S-19264T (=DSM 44701T), isolated from a smear-ripened cheese.</title>
        <authorList>
            <consortium name="US DOE Joint Genome Institute (JGI-PGF)"/>
            <person name="Walter F."/>
            <person name="Albersmeier A."/>
            <person name="Kalinowski J."/>
            <person name="Ruckert C."/>
        </authorList>
    </citation>
    <scope>NUCLEOTIDE SEQUENCE</scope>
    <source>
        <strain evidence="4">KCTC 32255</strain>
    </source>
</reference>
<reference evidence="4" key="2">
    <citation type="submission" date="2020-09" db="EMBL/GenBank/DDBJ databases">
        <authorList>
            <person name="Sun Q."/>
            <person name="Kim S."/>
        </authorList>
    </citation>
    <scope>NUCLEOTIDE SEQUENCE</scope>
    <source>
        <strain evidence="4">KCTC 32255</strain>
    </source>
</reference>
<evidence type="ECO:0008006" key="6">
    <source>
        <dbReference type="Google" id="ProtNLM"/>
    </source>
</evidence>
<dbReference type="PANTHER" id="PTHR30035">
    <property type="entry name" value="LIPOPROTEIN VACJ-RELATED"/>
    <property type="match status" value="1"/>
</dbReference>
<evidence type="ECO:0000256" key="1">
    <source>
        <dbReference type="ARBA" id="ARBA00010634"/>
    </source>
</evidence>
<keyword evidence="5" id="KW-1185">Reference proteome</keyword>
<protein>
    <recommendedName>
        <fullName evidence="6">VacJ family lipoprotein</fullName>
    </recommendedName>
</protein>
<proteinExistence type="inferred from homology"/>
<evidence type="ECO:0000313" key="5">
    <source>
        <dbReference type="Proteomes" id="UP000648075"/>
    </source>
</evidence>
<dbReference type="EMBL" id="BMZA01000016">
    <property type="protein sequence ID" value="GGZ13876.1"/>
    <property type="molecule type" value="Genomic_DNA"/>
</dbReference>
<dbReference type="Pfam" id="PF04333">
    <property type="entry name" value="MlaA"/>
    <property type="match status" value="1"/>
</dbReference>
<gene>
    <name evidence="4" type="ORF">GCM10011614_31180</name>
</gene>
<dbReference type="AlphaFoldDB" id="A0A918UJ95"/>
<name>A0A918UJ95_9SPHN</name>
<feature type="signal peptide" evidence="3">
    <location>
        <begin position="1"/>
        <end position="20"/>
    </location>
</feature>
<dbReference type="InterPro" id="IPR007428">
    <property type="entry name" value="MlaA"/>
</dbReference>
<evidence type="ECO:0000256" key="3">
    <source>
        <dbReference type="SAM" id="SignalP"/>
    </source>
</evidence>
<dbReference type="RefSeq" id="WP_189622219.1">
    <property type="nucleotide sequence ID" value="NZ_BMZA01000016.1"/>
</dbReference>
<evidence type="ECO:0000256" key="2">
    <source>
        <dbReference type="ARBA" id="ARBA00022729"/>
    </source>
</evidence>
<dbReference type="PRINTS" id="PR01805">
    <property type="entry name" value="VACJLIPOPROT"/>
</dbReference>
<sequence length="326" mass="33717">MSVSLLALPLLAVSAPQVQTVPPCPPIAAPVAADVPPAPAAPSTAAPVAGPAPAPAALAEAAAPATPAAAAPPAKPGNEIIVSHRAPSAADPVEAVNVASYKVVTAVDQAVIEPVAHGYMSFVPEPIRDGLHNAVDNLDEPIVFLNFMLQLKPGKALETAARFAINSTLGLGGLFDIAKRKPFNLPRRSNGLADTLGYYGVGPGPYLFLPLIGATTLRDVIARPLDLSVVPFMFGKPFNDPKFALGKGIVSSLDERVQMDPAIRAIRASSDPYAAMRSYYLRRRQAEIDVLKGKRANADVPYLEVKAAPAVTTPGAPACAVAPAAD</sequence>
<evidence type="ECO:0000313" key="4">
    <source>
        <dbReference type="EMBL" id="GGZ13876.1"/>
    </source>
</evidence>
<comment type="caution">
    <text evidence="4">The sequence shown here is derived from an EMBL/GenBank/DDBJ whole genome shotgun (WGS) entry which is preliminary data.</text>
</comment>
<accession>A0A918UJ95</accession>
<organism evidence="4 5">
    <name type="scientific">Novosphingobium colocasiae</name>
    <dbReference type="NCBI Taxonomy" id="1256513"/>
    <lineage>
        <taxon>Bacteria</taxon>
        <taxon>Pseudomonadati</taxon>
        <taxon>Pseudomonadota</taxon>
        <taxon>Alphaproteobacteria</taxon>
        <taxon>Sphingomonadales</taxon>
        <taxon>Sphingomonadaceae</taxon>
        <taxon>Novosphingobium</taxon>
    </lineage>
</organism>
<dbReference type="GO" id="GO:0016020">
    <property type="term" value="C:membrane"/>
    <property type="evidence" value="ECO:0007669"/>
    <property type="project" value="InterPro"/>
</dbReference>
<feature type="chain" id="PRO_5037494611" description="VacJ family lipoprotein" evidence="3">
    <location>
        <begin position="21"/>
        <end position="326"/>
    </location>
</feature>
<keyword evidence="2 3" id="KW-0732">Signal</keyword>
<dbReference type="GO" id="GO:0120010">
    <property type="term" value="P:intermembrane phospholipid transfer"/>
    <property type="evidence" value="ECO:0007669"/>
    <property type="project" value="TreeGrafter"/>
</dbReference>
<dbReference type="Proteomes" id="UP000648075">
    <property type="component" value="Unassembled WGS sequence"/>
</dbReference>
<dbReference type="PANTHER" id="PTHR30035:SF3">
    <property type="entry name" value="INTERMEMBRANE PHOSPHOLIPID TRANSPORT SYSTEM LIPOPROTEIN MLAA"/>
    <property type="match status" value="1"/>
</dbReference>